<comment type="subunit">
    <text evidence="5">Part of the 30S ribosomal subunit.</text>
</comment>
<proteinExistence type="inferred from homology"/>
<organism evidence="7">
    <name type="scientific">Trichomanes trollii</name>
    <dbReference type="NCBI Taxonomy" id="1481379"/>
    <lineage>
        <taxon>Eukaryota</taxon>
        <taxon>Viridiplantae</taxon>
        <taxon>Streptophyta</taxon>
        <taxon>Embryophyta</taxon>
        <taxon>Tracheophyta</taxon>
        <taxon>Polypodiopsida</taxon>
        <taxon>Polypodiidae</taxon>
        <taxon>Hymenophyllales</taxon>
        <taxon>Hymenophyllaceae</taxon>
        <taxon>Trichomanoideae</taxon>
        <taxon>Trichomanes</taxon>
    </lineage>
</organism>
<accession>A0A410YEM8</accession>
<dbReference type="RefSeq" id="YP_009562271.1">
    <property type="nucleotide sequence ID" value="NC_041122.1"/>
</dbReference>
<evidence type="ECO:0000256" key="5">
    <source>
        <dbReference type="HAMAP-Rule" id="MF_01343"/>
    </source>
</evidence>
<protein>
    <recommendedName>
        <fullName evidence="4 5">Small ribosomal subunit protein uS15c</fullName>
    </recommendedName>
</protein>
<comment type="similarity">
    <text evidence="1 5 6">Belongs to the universal ribosomal protein uS15 family.</text>
</comment>
<dbReference type="PROSITE" id="PS00362">
    <property type="entry name" value="RIBOSOMAL_S15"/>
    <property type="match status" value="1"/>
</dbReference>
<keyword evidence="3 5" id="KW-0687">Ribonucleoprotein</keyword>
<comment type="subcellular location">
    <subcellularLocation>
        <location evidence="5">Plastid</location>
        <location evidence="5">Chloroplast</location>
    </subcellularLocation>
</comment>
<evidence type="ECO:0000256" key="6">
    <source>
        <dbReference type="RuleBase" id="RU003919"/>
    </source>
</evidence>
<sequence length="98" mass="11620">MQKKVNKYYYEETRRKMSLNSSLIYKKEDTGSTESQVAFLTNIISKLTSHLKLHPKDYSSQRGLWKLLGKRKRLLRYLSRKDMPSYTRISTTLGIRKS</sequence>
<keyword evidence="7" id="KW-0150">Chloroplast</keyword>
<dbReference type="NCBIfam" id="TIGR00952">
    <property type="entry name" value="S15_bact"/>
    <property type="match status" value="1"/>
</dbReference>
<evidence type="ECO:0000256" key="3">
    <source>
        <dbReference type="ARBA" id="ARBA00023274"/>
    </source>
</evidence>
<dbReference type="CDD" id="cd00353">
    <property type="entry name" value="Ribosomal_S15p_S13e"/>
    <property type="match status" value="1"/>
</dbReference>
<dbReference type="SMART" id="SM01387">
    <property type="entry name" value="Ribosomal_S15"/>
    <property type="match status" value="1"/>
</dbReference>
<dbReference type="GO" id="GO:0003735">
    <property type="term" value="F:structural constituent of ribosome"/>
    <property type="evidence" value="ECO:0007669"/>
    <property type="project" value="InterPro"/>
</dbReference>
<dbReference type="SUPFAM" id="SSF47060">
    <property type="entry name" value="S15/NS1 RNA-binding domain"/>
    <property type="match status" value="1"/>
</dbReference>
<evidence type="ECO:0000256" key="4">
    <source>
        <dbReference type="ARBA" id="ARBA00035250"/>
    </source>
</evidence>
<dbReference type="EMBL" id="MH348274">
    <property type="protein sequence ID" value="QAV57628.1"/>
    <property type="molecule type" value="Genomic_DNA"/>
</dbReference>
<evidence type="ECO:0000256" key="2">
    <source>
        <dbReference type="ARBA" id="ARBA00022980"/>
    </source>
</evidence>
<gene>
    <name evidence="5 7" type="primary">rps15</name>
</gene>
<keyword evidence="2 5" id="KW-0689">Ribosomal protein</keyword>
<dbReference type="AlphaFoldDB" id="A0A410YEM8"/>
<geneLocation type="chloroplast" evidence="7"/>
<dbReference type="GO" id="GO:0005840">
    <property type="term" value="C:ribosome"/>
    <property type="evidence" value="ECO:0007669"/>
    <property type="project" value="UniProtKB-KW"/>
</dbReference>
<dbReference type="GO" id="GO:0006412">
    <property type="term" value="P:translation"/>
    <property type="evidence" value="ECO:0007669"/>
    <property type="project" value="UniProtKB-UniRule"/>
</dbReference>
<dbReference type="GeneID" id="39333928"/>
<dbReference type="GO" id="GO:0009507">
    <property type="term" value="C:chloroplast"/>
    <property type="evidence" value="ECO:0007669"/>
    <property type="project" value="UniProtKB-SubCell"/>
</dbReference>
<dbReference type="Gene3D" id="1.10.287.10">
    <property type="entry name" value="S15/NS1, RNA-binding"/>
    <property type="match status" value="1"/>
</dbReference>
<dbReference type="HAMAP" id="MF_01343_B">
    <property type="entry name" value="Ribosomal_uS15_B"/>
    <property type="match status" value="1"/>
</dbReference>
<evidence type="ECO:0000313" key="7">
    <source>
        <dbReference type="EMBL" id="QAV57628.1"/>
    </source>
</evidence>
<dbReference type="Pfam" id="PF00312">
    <property type="entry name" value="Ribosomal_S15"/>
    <property type="match status" value="1"/>
</dbReference>
<name>A0A410YEM8_9MONI</name>
<keyword evidence="7" id="KW-0934">Plastid</keyword>
<evidence type="ECO:0000256" key="1">
    <source>
        <dbReference type="ARBA" id="ARBA00008434"/>
    </source>
</evidence>
<dbReference type="PANTHER" id="PTHR23321:SF26">
    <property type="entry name" value="SMALL RIBOSOMAL SUBUNIT PROTEIN US15M"/>
    <property type="match status" value="1"/>
</dbReference>
<reference evidence="7" key="1">
    <citation type="journal article" date="2019" name="Nord. J. Bot.">
        <title>The complete plastid genome sequence of Trichomanes trollii (Hymenophyllaceae).</title>
        <authorList>
            <person name="Lehtonen S."/>
        </authorList>
    </citation>
    <scope>NUCLEOTIDE SEQUENCE</scope>
</reference>
<dbReference type="GO" id="GO:1990904">
    <property type="term" value="C:ribonucleoprotein complex"/>
    <property type="evidence" value="ECO:0007669"/>
    <property type="project" value="UniProtKB-KW"/>
</dbReference>
<dbReference type="InterPro" id="IPR005290">
    <property type="entry name" value="Ribosomal_uS15_bac-type"/>
</dbReference>
<dbReference type="InterPro" id="IPR000589">
    <property type="entry name" value="Ribosomal_uS15"/>
</dbReference>
<dbReference type="PANTHER" id="PTHR23321">
    <property type="entry name" value="RIBOSOMAL PROTEIN S15, BACTERIAL AND ORGANELLAR"/>
    <property type="match status" value="1"/>
</dbReference>
<dbReference type="InterPro" id="IPR009068">
    <property type="entry name" value="uS15_NS1_RNA-bd_sf"/>
</dbReference>